<evidence type="ECO:0000313" key="1">
    <source>
        <dbReference type="EMBL" id="KIP04172.1"/>
    </source>
</evidence>
<dbReference type="HOGENOM" id="CLU_018400_1_0_1"/>
<dbReference type="EMBL" id="KN840583">
    <property type="protein sequence ID" value="KIP04172.1"/>
    <property type="molecule type" value="Genomic_DNA"/>
</dbReference>
<proteinExistence type="predicted"/>
<dbReference type="AlphaFoldDB" id="A0A0C3S330"/>
<name>A0A0C3S330_PHLG1</name>
<organism evidence="1 2">
    <name type="scientific">Phlebiopsis gigantea (strain 11061_1 CR5-6)</name>
    <name type="common">White-rot fungus</name>
    <name type="synonym">Peniophora gigantea</name>
    <dbReference type="NCBI Taxonomy" id="745531"/>
    <lineage>
        <taxon>Eukaryota</taxon>
        <taxon>Fungi</taxon>
        <taxon>Dikarya</taxon>
        <taxon>Basidiomycota</taxon>
        <taxon>Agaricomycotina</taxon>
        <taxon>Agaricomycetes</taxon>
        <taxon>Polyporales</taxon>
        <taxon>Phanerochaetaceae</taxon>
        <taxon>Phlebiopsis</taxon>
    </lineage>
</organism>
<protein>
    <submittedName>
        <fullName evidence="1">Uncharacterized protein</fullName>
    </submittedName>
</protein>
<evidence type="ECO:0000313" key="2">
    <source>
        <dbReference type="Proteomes" id="UP000053257"/>
    </source>
</evidence>
<sequence>MLSLVISIATGSGTHEVKLGEKARLKAEIDSDTQMLCGALAMSSRMYSASDAVESLTSGRLPPSRKDLRHRHYLPLEPSHRVANLEYMRTGILLPFGAHNVYFNEPNRSLFSPKGEWLQRDFDDPIKCWDIDEVIKSGNAHGASREDLYGCLYFHVSDQLYEFADRLSRFDISLNILGRDAVELSSSIKKGDLTSQFGIPSSIRFDRIDVSNIVDEHYKIGIAGVIDAWGDFLKPDKEATIIGHFTNWSGKDVDAEPNGHNCDAEALFTIAQNKGRLPDLIPPELKTAKSLAPKNRDRLRALMSMVTAMTHTMITSVYDNSRAFDRYLLNYGLDDALKRNKLKRKTKHTIVPHRLCASVHDPPSALPEFKDKDSWYLHSRIHSMTWTERYIEICRS</sequence>
<keyword evidence="2" id="KW-1185">Reference proteome</keyword>
<reference evidence="1 2" key="1">
    <citation type="journal article" date="2014" name="PLoS Genet.">
        <title>Analysis of the Phlebiopsis gigantea genome, transcriptome and secretome provides insight into its pioneer colonization strategies of wood.</title>
        <authorList>
            <person name="Hori C."/>
            <person name="Ishida T."/>
            <person name="Igarashi K."/>
            <person name="Samejima M."/>
            <person name="Suzuki H."/>
            <person name="Master E."/>
            <person name="Ferreira P."/>
            <person name="Ruiz-Duenas F.J."/>
            <person name="Held B."/>
            <person name="Canessa P."/>
            <person name="Larrondo L.F."/>
            <person name="Schmoll M."/>
            <person name="Druzhinina I.S."/>
            <person name="Kubicek C.P."/>
            <person name="Gaskell J.A."/>
            <person name="Kersten P."/>
            <person name="St John F."/>
            <person name="Glasner J."/>
            <person name="Sabat G."/>
            <person name="Splinter BonDurant S."/>
            <person name="Syed K."/>
            <person name="Yadav J."/>
            <person name="Mgbeahuruike A.C."/>
            <person name="Kovalchuk A."/>
            <person name="Asiegbu F.O."/>
            <person name="Lackner G."/>
            <person name="Hoffmeister D."/>
            <person name="Rencoret J."/>
            <person name="Gutierrez A."/>
            <person name="Sun H."/>
            <person name="Lindquist E."/>
            <person name="Barry K."/>
            <person name="Riley R."/>
            <person name="Grigoriev I.V."/>
            <person name="Henrissat B."/>
            <person name="Kues U."/>
            <person name="Berka R.M."/>
            <person name="Martinez A.T."/>
            <person name="Covert S.F."/>
            <person name="Blanchette R.A."/>
            <person name="Cullen D."/>
        </authorList>
    </citation>
    <scope>NUCLEOTIDE SEQUENCE [LARGE SCALE GENOMIC DNA]</scope>
    <source>
        <strain evidence="1 2">11061_1 CR5-6</strain>
    </source>
</reference>
<gene>
    <name evidence="1" type="ORF">PHLGIDRAFT_93808</name>
</gene>
<accession>A0A0C3S330</accession>
<dbReference type="OrthoDB" id="2791063at2759"/>
<dbReference type="Proteomes" id="UP000053257">
    <property type="component" value="Unassembled WGS sequence"/>
</dbReference>